<organism evidence="1 2">
    <name type="scientific">Acidipropionibacterium virtanenii</name>
    <dbReference type="NCBI Taxonomy" id="2057246"/>
    <lineage>
        <taxon>Bacteria</taxon>
        <taxon>Bacillati</taxon>
        <taxon>Actinomycetota</taxon>
        <taxon>Actinomycetes</taxon>
        <taxon>Propionibacteriales</taxon>
        <taxon>Propionibacteriaceae</taxon>
        <taxon>Acidipropionibacterium</taxon>
    </lineage>
</organism>
<dbReference type="OrthoDB" id="3260622at2"/>
<proteinExistence type="predicted"/>
<keyword evidence="2" id="KW-1185">Reference proteome</keyword>
<evidence type="ECO:0000313" key="1">
    <source>
        <dbReference type="EMBL" id="AXE40119.1"/>
    </source>
</evidence>
<evidence type="ECO:0000313" key="2">
    <source>
        <dbReference type="Proteomes" id="UP000251995"/>
    </source>
</evidence>
<gene>
    <name evidence="1" type="ORF">JS278_02985</name>
</gene>
<accession>A0A344UXX1</accession>
<dbReference type="KEGG" id="acij:JS278_02985"/>
<protein>
    <submittedName>
        <fullName evidence="1">Uncharacterized protein</fullName>
    </submittedName>
</protein>
<dbReference type="RefSeq" id="WP_114045873.1">
    <property type="nucleotide sequence ID" value="NZ_CP025198.1"/>
</dbReference>
<reference evidence="1 2" key="1">
    <citation type="submission" date="2017-12" db="EMBL/GenBank/DDBJ databases">
        <title>The whole genome sequence of the Acidipropionibacterium virtanenii sp. nov. type strain JS278.</title>
        <authorList>
            <person name="Laine P."/>
            <person name="Deptula P."/>
            <person name="Varmanen P."/>
            <person name="Auvinen P."/>
        </authorList>
    </citation>
    <scope>NUCLEOTIDE SEQUENCE [LARGE SCALE GENOMIC DNA]</scope>
    <source>
        <strain evidence="1 2">JS278</strain>
    </source>
</reference>
<dbReference type="EMBL" id="CP025198">
    <property type="protein sequence ID" value="AXE40119.1"/>
    <property type="molecule type" value="Genomic_DNA"/>
</dbReference>
<sequence length="165" mass="18004">MAFKGTKMTVGELIARATAKPDPDWAAVYGTGLPHDAADEATEVARMIARGESLNSGWRFGILQTLDDYNSAVRRGGTALGARIFEREPRRTGADELDAAFAALAEHLASRDGWTAPAWASDPSRRTERWYPSQSPAFYAEANLQSPSAFRRRGVYISADALNRA</sequence>
<name>A0A344UXX1_9ACTN</name>
<dbReference type="AlphaFoldDB" id="A0A344UXX1"/>
<dbReference type="Proteomes" id="UP000251995">
    <property type="component" value="Chromosome"/>
</dbReference>